<dbReference type="EMBL" id="JBHSFS010000012">
    <property type="protein sequence ID" value="MFC4516265.1"/>
    <property type="molecule type" value="Genomic_DNA"/>
</dbReference>
<keyword evidence="4" id="KW-1185">Reference proteome</keyword>
<keyword evidence="2" id="KW-1133">Transmembrane helix</keyword>
<accession>A0ABV9BQA9</accession>
<keyword evidence="2" id="KW-0472">Membrane</keyword>
<gene>
    <name evidence="3" type="ORF">ACFPEN_25395</name>
</gene>
<evidence type="ECO:0000313" key="3">
    <source>
        <dbReference type="EMBL" id="MFC4516265.1"/>
    </source>
</evidence>
<organism evidence="3 4">
    <name type="scientific">Streptomyces ehimensis</name>
    <dbReference type="NCBI Taxonomy" id="68195"/>
    <lineage>
        <taxon>Bacteria</taxon>
        <taxon>Bacillati</taxon>
        <taxon>Actinomycetota</taxon>
        <taxon>Actinomycetes</taxon>
        <taxon>Kitasatosporales</taxon>
        <taxon>Streptomycetaceae</taxon>
        <taxon>Streptomyces</taxon>
    </lineage>
</organism>
<feature type="compositionally biased region" description="Pro residues" evidence="1">
    <location>
        <begin position="1"/>
        <end position="30"/>
    </location>
</feature>
<evidence type="ECO:0000313" key="4">
    <source>
        <dbReference type="Proteomes" id="UP001595990"/>
    </source>
</evidence>
<evidence type="ECO:0000256" key="2">
    <source>
        <dbReference type="SAM" id="Phobius"/>
    </source>
</evidence>
<dbReference type="RefSeq" id="WP_417923512.1">
    <property type="nucleotide sequence ID" value="NZ_JBHSFS010000012.1"/>
</dbReference>
<protein>
    <submittedName>
        <fullName evidence="3">Uncharacterized protein</fullName>
    </submittedName>
</protein>
<feature type="region of interest" description="Disordered" evidence="1">
    <location>
        <begin position="1"/>
        <end position="35"/>
    </location>
</feature>
<reference evidence="4" key="1">
    <citation type="journal article" date="2019" name="Int. J. Syst. Evol. Microbiol.">
        <title>The Global Catalogue of Microorganisms (GCM) 10K type strain sequencing project: providing services to taxonomists for standard genome sequencing and annotation.</title>
        <authorList>
            <consortium name="The Broad Institute Genomics Platform"/>
            <consortium name="The Broad Institute Genome Sequencing Center for Infectious Disease"/>
            <person name="Wu L."/>
            <person name="Ma J."/>
        </authorList>
    </citation>
    <scope>NUCLEOTIDE SEQUENCE [LARGE SCALE GENOMIC DNA]</scope>
    <source>
        <strain evidence="4">CECT 8064</strain>
    </source>
</reference>
<feature type="transmembrane region" description="Helical" evidence="2">
    <location>
        <begin position="56"/>
        <end position="78"/>
    </location>
</feature>
<evidence type="ECO:0000256" key="1">
    <source>
        <dbReference type="SAM" id="MobiDB-lite"/>
    </source>
</evidence>
<comment type="caution">
    <text evidence="3">The sequence shown here is derived from an EMBL/GenBank/DDBJ whole genome shotgun (WGS) entry which is preliminary data.</text>
</comment>
<dbReference type="Proteomes" id="UP001595990">
    <property type="component" value="Unassembled WGS sequence"/>
</dbReference>
<proteinExistence type="predicted"/>
<keyword evidence="2" id="KW-0812">Transmembrane</keyword>
<name>A0ABV9BQA9_9ACTN</name>
<sequence>MTTPPPPLPPHPPAAPPPYPAQQPYGPPYSQPGGWGAPVAPMPPIPPAPRRLSTGAIVGIVIGVVLGLPALSGVLLYVSSGGQPGRHHASSPVPKSERYRLTVPHALLDGKYTLAQDLSQTLNDKLAGQRNGRNEHDMKWASGQYVTTSGDEQETILLAGGYGEIDDPHRALDSMLRGMGDNEGVTVTTPAREVTPPGAQTSVTCEVLGATRAGQSNSVVACGWSDRSTVATLSVPGGSADIDEAAMKTSRIRNETRVRG</sequence>